<evidence type="ECO:0000313" key="4">
    <source>
        <dbReference type="Proteomes" id="UP000076532"/>
    </source>
</evidence>
<keyword evidence="4" id="KW-1185">Reference proteome</keyword>
<keyword evidence="2" id="KW-0472">Membrane</keyword>
<keyword evidence="2" id="KW-1133">Transmembrane helix</keyword>
<evidence type="ECO:0000313" key="3">
    <source>
        <dbReference type="EMBL" id="KZP23090.1"/>
    </source>
</evidence>
<keyword evidence="2" id="KW-0812">Transmembrane</keyword>
<feature type="transmembrane region" description="Helical" evidence="2">
    <location>
        <begin position="259"/>
        <end position="279"/>
    </location>
</feature>
<name>A0A166LLK1_9AGAM</name>
<evidence type="ECO:0000256" key="2">
    <source>
        <dbReference type="SAM" id="Phobius"/>
    </source>
</evidence>
<dbReference type="EMBL" id="KV417535">
    <property type="protein sequence ID" value="KZP23090.1"/>
    <property type="molecule type" value="Genomic_DNA"/>
</dbReference>
<gene>
    <name evidence="3" type="ORF">FIBSPDRAFT_466963</name>
</gene>
<sequence>MLATTKMQIDCGTIVPRPYRCMRSVLQGQSTTSGPLTTPDSLTTPDPLKPSKCQPSAWSANPAVKKADIAVWGLIPVYTIWGAIIYVLSIHLSRTSKSGDFQTVGTGTEKLSEFSWAFVPNLNSQAFGVAYTTTNAKESASLPIAAWPLILFLFMATQSGLTLALHYCEAIINTTRDEQVWRQAASGRGVAISPQWPLRAALSSWRNVFLLVSKSFCHWIFGHSLTVIGVFAQSPQVTSGAVAGSYFIGIEVLARCAQVWYLSAVLVCFATITTLIAIYKPRGPQPAAYGHFQTLADLIDEWHPVLYWGHKSGQDDHHLVCHAGTSDKPLLQPVQMDREYAGELDQKSPSTAYMQSE</sequence>
<feature type="compositionally biased region" description="Low complexity" evidence="1">
    <location>
        <begin position="30"/>
        <end position="46"/>
    </location>
</feature>
<dbReference type="OrthoDB" id="2688021at2759"/>
<proteinExistence type="predicted"/>
<feature type="region of interest" description="Disordered" evidence="1">
    <location>
        <begin position="29"/>
        <end position="48"/>
    </location>
</feature>
<feature type="transmembrane region" description="Helical" evidence="2">
    <location>
        <begin position="69"/>
        <end position="88"/>
    </location>
</feature>
<organism evidence="3 4">
    <name type="scientific">Athelia psychrophila</name>
    <dbReference type="NCBI Taxonomy" id="1759441"/>
    <lineage>
        <taxon>Eukaryota</taxon>
        <taxon>Fungi</taxon>
        <taxon>Dikarya</taxon>
        <taxon>Basidiomycota</taxon>
        <taxon>Agaricomycotina</taxon>
        <taxon>Agaricomycetes</taxon>
        <taxon>Agaricomycetidae</taxon>
        <taxon>Atheliales</taxon>
        <taxon>Atheliaceae</taxon>
        <taxon>Athelia</taxon>
    </lineage>
</organism>
<evidence type="ECO:0000256" key="1">
    <source>
        <dbReference type="SAM" id="MobiDB-lite"/>
    </source>
</evidence>
<protein>
    <submittedName>
        <fullName evidence="3">Uncharacterized protein</fullName>
    </submittedName>
</protein>
<reference evidence="3 4" key="1">
    <citation type="journal article" date="2016" name="Mol. Biol. Evol.">
        <title>Comparative Genomics of Early-Diverging Mushroom-Forming Fungi Provides Insights into the Origins of Lignocellulose Decay Capabilities.</title>
        <authorList>
            <person name="Nagy L.G."/>
            <person name="Riley R."/>
            <person name="Tritt A."/>
            <person name="Adam C."/>
            <person name="Daum C."/>
            <person name="Floudas D."/>
            <person name="Sun H."/>
            <person name="Yadav J.S."/>
            <person name="Pangilinan J."/>
            <person name="Larsson K.H."/>
            <person name="Matsuura K."/>
            <person name="Barry K."/>
            <person name="Labutti K."/>
            <person name="Kuo R."/>
            <person name="Ohm R.A."/>
            <person name="Bhattacharya S.S."/>
            <person name="Shirouzu T."/>
            <person name="Yoshinaga Y."/>
            <person name="Martin F.M."/>
            <person name="Grigoriev I.V."/>
            <person name="Hibbett D.S."/>
        </authorList>
    </citation>
    <scope>NUCLEOTIDE SEQUENCE [LARGE SCALE GENOMIC DNA]</scope>
    <source>
        <strain evidence="3 4">CBS 109695</strain>
    </source>
</reference>
<dbReference type="AlphaFoldDB" id="A0A166LLK1"/>
<dbReference type="Proteomes" id="UP000076532">
    <property type="component" value="Unassembled WGS sequence"/>
</dbReference>
<accession>A0A166LLK1</accession>
<feature type="transmembrane region" description="Helical" evidence="2">
    <location>
        <begin position="144"/>
        <end position="167"/>
    </location>
</feature>